<evidence type="ECO:0000256" key="2">
    <source>
        <dbReference type="SAM" id="MobiDB-lite"/>
    </source>
</evidence>
<dbReference type="NCBIfam" id="TIGR01730">
    <property type="entry name" value="RND_mfp"/>
    <property type="match status" value="1"/>
</dbReference>
<accession>A0A2P7RU61</accession>
<evidence type="ECO:0000259" key="3">
    <source>
        <dbReference type="Pfam" id="PF25954"/>
    </source>
</evidence>
<feature type="region of interest" description="Disordered" evidence="2">
    <location>
        <begin position="376"/>
        <end position="398"/>
    </location>
</feature>
<proteinExistence type="inferred from homology"/>
<evidence type="ECO:0000256" key="1">
    <source>
        <dbReference type="ARBA" id="ARBA00009477"/>
    </source>
</evidence>
<dbReference type="Gene3D" id="2.40.30.170">
    <property type="match status" value="1"/>
</dbReference>
<dbReference type="FunFam" id="2.40.30.170:FF:000010">
    <property type="entry name" value="Efflux RND transporter periplasmic adaptor subunit"/>
    <property type="match status" value="1"/>
</dbReference>
<dbReference type="AlphaFoldDB" id="A0A2P7RU61"/>
<dbReference type="Pfam" id="PF25954">
    <property type="entry name" value="Beta-barrel_RND_2"/>
    <property type="match status" value="1"/>
</dbReference>
<comment type="caution">
    <text evidence="4">The sequence shown here is derived from an EMBL/GenBank/DDBJ whole genome shotgun (WGS) entry which is preliminary data.</text>
</comment>
<dbReference type="Gene3D" id="1.10.287.470">
    <property type="entry name" value="Helix hairpin bin"/>
    <property type="match status" value="1"/>
</dbReference>
<sequence>MIKRFIFAFALLVLVCGGIVGFNIFRDRAIEQFFANMPRPALAVSTEEVKPITWTPGIEALGTVNAVNGVDLTVETSGIVTEIPFKANQRVDANQVLVQLDDGVERADLEATKAQANLDQVTLQRALELQKRGVGTDVNVDSARAAAAASTAQVAKLQAVLDQKQLRAPFAGTMGIPRINDGQYLTPGTIVATLQDLETMRVDFTVPEQQLGHLEIGQSVRLRTTEDDWRFSGAVTGIDPKVDPATRLVSVRAEVSNPGGQLTPGQFVQVRVELPTESDVIAVVQTAVVTSLYGDYAYVVEPAEKKDEPAPAAPEAPQTSQAGETTGAVPAAQQAAEPALVARQVFVKTGRRSDGVVEILSGLSGGDVVVTAGQNRLSNGAPVKIDNSVTPELKAASK</sequence>
<dbReference type="SUPFAM" id="SSF111369">
    <property type="entry name" value="HlyD-like secretion proteins"/>
    <property type="match status" value="1"/>
</dbReference>
<feature type="domain" description="CusB-like beta-barrel" evidence="3">
    <location>
        <begin position="202"/>
        <end position="273"/>
    </location>
</feature>
<evidence type="ECO:0000313" key="4">
    <source>
        <dbReference type="EMBL" id="PSJ53736.1"/>
    </source>
</evidence>
<evidence type="ECO:0000313" key="5">
    <source>
        <dbReference type="Proteomes" id="UP000241229"/>
    </source>
</evidence>
<name>A0A2P7RU61_9HYPH</name>
<dbReference type="GO" id="GO:1990281">
    <property type="term" value="C:efflux pump complex"/>
    <property type="evidence" value="ECO:0007669"/>
    <property type="project" value="TreeGrafter"/>
</dbReference>
<dbReference type="Gene3D" id="2.40.50.100">
    <property type="match status" value="1"/>
</dbReference>
<dbReference type="InterPro" id="IPR006143">
    <property type="entry name" value="RND_pump_MFP"/>
</dbReference>
<dbReference type="EMBL" id="PXYK01000032">
    <property type="protein sequence ID" value="PSJ53736.1"/>
    <property type="molecule type" value="Genomic_DNA"/>
</dbReference>
<dbReference type="PANTHER" id="PTHR30469:SF11">
    <property type="entry name" value="BLL4320 PROTEIN"/>
    <property type="match status" value="1"/>
</dbReference>
<protein>
    <submittedName>
        <fullName evidence="4">Efflux transporter periplasmic adaptor subunit</fullName>
    </submittedName>
</protein>
<dbReference type="InterPro" id="IPR058792">
    <property type="entry name" value="Beta-barrel_RND_2"/>
</dbReference>
<dbReference type="PANTHER" id="PTHR30469">
    <property type="entry name" value="MULTIDRUG RESISTANCE PROTEIN MDTA"/>
    <property type="match status" value="1"/>
</dbReference>
<keyword evidence="5" id="KW-1185">Reference proteome</keyword>
<dbReference type="Proteomes" id="UP000241229">
    <property type="component" value="Unassembled WGS sequence"/>
</dbReference>
<dbReference type="RefSeq" id="WP_106774964.1">
    <property type="nucleotide sequence ID" value="NZ_PXYK01000032.1"/>
</dbReference>
<reference evidence="4 5" key="1">
    <citation type="submission" date="2018-03" db="EMBL/GenBank/DDBJ databases">
        <title>The draft genome of Mesorhizobium sp. 6GN-30.</title>
        <authorList>
            <person name="Liu L."/>
            <person name="Li L."/>
            <person name="Wang T."/>
            <person name="Zhang X."/>
            <person name="Liang L."/>
        </authorList>
    </citation>
    <scope>NUCLEOTIDE SEQUENCE [LARGE SCALE GENOMIC DNA]</scope>
    <source>
        <strain evidence="4 5">6GN30</strain>
    </source>
</reference>
<dbReference type="GO" id="GO:0015562">
    <property type="term" value="F:efflux transmembrane transporter activity"/>
    <property type="evidence" value="ECO:0007669"/>
    <property type="project" value="TreeGrafter"/>
</dbReference>
<dbReference type="OrthoDB" id="9806939at2"/>
<dbReference type="Gene3D" id="2.40.420.20">
    <property type="match status" value="1"/>
</dbReference>
<gene>
    <name evidence="4" type="ORF">C7I84_25150</name>
</gene>
<comment type="similarity">
    <text evidence="1">Belongs to the membrane fusion protein (MFP) (TC 8.A.1) family.</text>
</comment>
<feature type="region of interest" description="Disordered" evidence="2">
    <location>
        <begin position="305"/>
        <end position="334"/>
    </location>
</feature>
<organism evidence="4 5">
    <name type="scientific">Kumtagia ephedrae</name>
    <dbReference type="NCBI Taxonomy" id="2116701"/>
    <lineage>
        <taxon>Bacteria</taxon>
        <taxon>Pseudomonadati</taxon>
        <taxon>Pseudomonadota</taxon>
        <taxon>Alphaproteobacteria</taxon>
        <taxon>Hyphomicrobiales</taxon>
        <taxon>Phyllobacteriaceae</taxon>
        <taxon>Kumtagia</taxon>
    </lineage>
</organism>